<accession>A0A9D5WW57</accession>
<protein>
    <submittedName>
        <fullName evidence="2">Uncharacterized protein</fullName>
    </submittedName>
</protein>
<gene>
    <name evidence="2" type="ORF">HXN55_06625</name>
</gene>
<dbReference type="RefSeq" id="WP_278490299.1">
    <property type="nucleotide sequence ID" value="NZ_CAJZDG010000064.1"/>
</dbReference>
<name>A0A9D5WW57_9BACT</name>
<comment type="caution">
    <text evidence="2">The sequence shown here is derived from an EMBL/GenBank/DDBJ whole genome shotgun (WGS) entry which is preliminary data.</text>
</comment>
<feature type="coiled-coil region" evidence="1">
    <location>
        <begin position="36"/>
        <end position="63"/>
    </location>
</feature>
<organism evidence="2 3">
    <name type="scientific">Prevotella nigrescens</name>
    <dbReference type="NCBI Taxonomy" id="28133"/>
    <lineage>
        <taxon>Bacteria</taxon>
        <taxon>Pseudomonadati</taxon>
        <taxon>Bacteroidota</taxon>
        <taxon>Bacteroidia</taxon>
        <taxon>Bacteroidales</taxon>
        <taxon>Prevotellaceae</taxon>
        <taxon>Prevotella</taxon>
    </lineage>
</organism>
<reference evidence="2" key="1">
    <citation type="submission" date="2020-04" db="EMBL/GenBank/DDBJ databases">
        <title>Deep metagenomics examines the oral microbiome during advanced dental caries in children, revealing novel taxa and co-occurrences with host molecules.</title>
        <authorList>
            <person name="Baker J.L."/>
            <person name="Morton J.T."/>
            <person name="Dinis M."/>
            <person name="Alvarez R."/>
            <person name="Tran N.C."/>
            <person name="Knight R."/>
            <person name="Edlund A."/>
        </authorList>
    </citation>
    <scope>NUCLEOTIDE SEQUENCE</scope>
    <source>
        <strain evidence="2">JCVI_32_bin.50</strain>
    </source>
</reference>
<sequence>MNANEKVLNTFATRVRQMILQYEEVKKENTDLCELVGKRDKEIEKLETQLKQARNDYNSLKMAKMIEISDGDMENAQKRISKLIRDVNKCITLISEK</sequence>
<evidence type="ECO:0000256" key="1">
    <source>
        <dbReference type="SAM" id="Coils"/>
    </source>
</evidence>
<evidence type="ECO:0000313" key="3">
    <source>
        <dbReference type="Proteomes" id="UP000787419"/>
    </source>
</evidence>
<proteinExistence type="predicted"/>
<evidence type="ECO:0000313" key="2">
    <source>
        <dbReference type="EMBL" id="MBF1447038.1"/>
    </source>
</evidence>
<dbReference type="AlphaFoldDB" id="A0A9D5WW57"/>
<dbReference type="EMBL" id="JABZTM010000063">
    <property type="protein sequence ID" value="MBF1447038.1"/>
    <property type="molecule type" value="Genomic_DNA"/>
</dbReference>
<keyword evidence="1" id="KW-0175">Coiled coil</keyword>
<dbReference type="Proteomes" id="UP000787419">
    <property type="component" value="Unassembled WGS sequence"/>
</dbReference>